<dbReference type="InterPro" id="IPR032675">
    <property type="entry name" value="LRR_dom_sf"/>
</dbReference>
<evidence type="ECO:0000256" key="4">
    <source>
        <dbReference type="SAM" id="SignalP"/>
    </source>
</evidence>
<dbReference type="InterPro" id="IPR025875">
    <property type="entry name" value="Leu-rich_rpt_4"/>
</dbReference>
<reference evidence="5" key="1">
    <citation type="submission" date="2021-04" db="EMBL/GenBank/DDBJ databases">
        <authorList>
            <person name="Chebbi M.A.C M."/>
        </authorList>
    </citation>
    <scope>NUCLEOTIDE SEQUENCE</scope>
</reference>
<dbReference type="SMART" id="SM00369">
    <property type="entry name" value="LRR_TYP"/>
    <property type="match status" value="27"/>
</dbReference>
<dbReference type="InterPro" id="IPR003591">
    <property type="entry name" value="Leu-rich_rpt_typical-subtyp"/>
</dbReference>
<keyword evidence="6" id="KW-1185">Reference proteome</keyword>
<dbReference type="PROSITE" id="PS51450">
    <property type="entry name" value="LRR"/>
    <property type="match status" value="14"/>
</dbReference>
<proteinExistence type="predicted"/>
<organism evidence="5 6">
    <name type="scientific">Cotesia congregata</name>
    <name type="common">Parasitoid wasp</name>
    <name type="synonym">Apanteles congregatus</name>
    <dbReference type="NCBI Taxonomy" id="51543"/>
    <lineage>
        <taxon>Eukaryota</taxon>
        <taxon>Metazoa</taxon>
        <taxon>Ecdysozoa</taxon>
        <taxon>Arthropoda</taxon>
        <taxon>Hexapoda</taxon>
        <taxon>Insecta</taxon>
        <taxon>Pterygota</taxon>
        <taxon>Neoptera</taxon>
        <taxon>Endopterygota</taxon>
        <taxon>Hymenoptera</taxon>
        <taxon>Apocrita</taxon>
        <taxon>Ichneumonoidea</taxon>
        <taxon>Braconidae</taxon>
        <taxon>Microgastrinae</taxon>
        <taxon>Cotesia</taxon>
    </lineage>
</organism>
<evidence type="ECO:0000256" key="3">
    <source>
        <dbReference type="ARBA" id="ARBA00022737"/>
    </source>
</evidence>
<dbReference type="Pfam" id="PF13855">
    <property type="entry name" value="LRR_8"/>
    <property type="match status" value="8"/>
</dbReference>
<evidence type="ECO:0000256" key="1">
    <source>
        <dbReference type="ARBA" id="ARBA00022614"/>
    </source>
</evidence>
<keyword evidence="3" id="KW-0677">Repeat</keyword>
<dbReference type="PANTHER" id="PTHR24373:SF275">
    <property type="entry name" value="TIR DOMAIN-CONTAINING PROTEIN"/>
    <property type="match status" value="1"/>
</dbReference>
<keyword evidence="2 4" id="KW-0732">Signal</keyword>
<dbReference type="SUPFAM" id="SSF52058">
    <property type="entry name" value="L domain-like"/>
    <property type="match status" value="3"/>
</dbReference>
<protein>
    <submittedName>
        <fullName evidence="5">Similar to atk: Protein artichoke (Drosophila melanogaster)</fullName>
    </submittedName>
</protein>
<dbReference type="SMART" id="SM00364">
    <property type="entry name" value="LRR_BAC"/>
    <property type="match status" value="10"/>
</dbReference>
<dbReference type="Gene3D" id="3.80.10.10">
    <property type="entry name" value="Ribonuclease Inhibitor"/>
    <property type="match status" value="9"/>
</dbReference>
<dbReference type="EMBL" id="CAJNRD030001124">
    <property type="protein sequence ID" value="CAG5106197.1"/>
    <property type="molecule type" value="Genomic_DNA"/>
</dbReference>
<dbReference type="InterPro" id="IPR001611">
    <property type="entry name" value="Leu-rich_rpt"/>
</dbReference>
<dbReference type="AlphaFoldDB" id="A0A8J2HQ71"/>
<name>A0A8J2HQ71_COTCN</name>
<dbReference type="SMART" id="SM00365">
    <property type="entry name" value="LRR_SD22"/>
    <property type="match status" value="17"/>
</dbReference>
<dbReference type="InterPro" id="IPR050328">
    <property type="entry name" value="Dev_Immune_Receptor"/>
</dbReference>
<dbReference type="OrthoDB" id="676979at2759"/>
<feature type="signal peptide" evidence="4">
    <location>
        <begin position="1"/>
        <end position="19"/>
    </location>
</feature>
<keyword evidence="1" id="KW-0433">Leucine-rich repeat</keyword>
<evidence type="ECO:0000313" key="5">
    <source>
        <dbReference type="EMBL" id="CAG5106197.1"/>
    </source>
</evidence>
<dbReference type="PANTHER" id="PTHR24373">
    <property type="entry name" value="SLIT RELATED LEUCINE-RICH REPEAT NEURONAL PROTEIN"/>
    <property type="match status" value="1"/>
</dbReference>
<evidence type="ECO:0000256" key="2">
    <source>
        <dbReference type="ARBA" id="ARBA00022729"/>
    </source>
</evidence>
<dbReference type="Pfam" id="PF00560">
    <property type="entry name" value="LRR_1"/>
    <property type="match status" value="1"/>
</dbReference>
<evidence type="ECO:0000313" key="6">
    <source>
        <dbReference type="Proteomes" id="UP000786811"/>
    </source>
</evidence>
<dbReference type="Proteomes" id="UP000786811">
    <property type="component" value="Unassembled WGS sequence"/>
</dbReference>
<dbReference type="SUPFAM" id="SSF52047">
    <property type="entry name" value="RNI-like"/>
    <property type="match status" value="1"/>
</dbReference>
<dbReference type="FunFam" id="3.80.10.10:FF:001164">
    <property type="entry name" value="GH01279p"/>
    <property type="match status" value="1"/>
</dbReference>
<comment type="caution">
    <text evidence="5">The sequence shown here is derived from an EMBL/GenBank/DDBJ whole genome shotgun (WGS) entry which is preliminary data.</text>
</comment>
<sequence length="1238" mass="141042">MFGHNVLFLLISLCVSIHCDFGHHYRDHWDRVPEPPVKLNPVKSSVNNNLIIKDGSVLDFSNSGLTRLKKSFLNSSVITHLFLTDNDIWEIEEGAFDSLPNLVYLNLTGNLIPFNELNFGNESKIEELVLDNAIKNPDYKSDIAFSNNNNLCSKVTYFRIKSLSQSNTIILKSQMKLPNLKKLYLRNNNIESIDENSIASLKELMPNISHLILEHNRISSVSFIKFLPSTVTDLLLSDNVISKFESVSLNHLKTLEISDNKIKNLCGTYGHCDGITLKSATNLEVLLMSNVQLQNIESNSFEDLGNLLLLDLSRNKIGDIAKYTFDNLTNLMILWLDHNKLDSIPDVCGLKNLESFSLAHNKIKIIDDSMSCLSKVKELNLSNNILDEINSEAFSSFVELEELDLSGNKLVILPDNWIPLTSNLQHLDLHNNLFTSLASMSLTKAENLKSLSIGMTHLKKSPTNYLVTHIYLTNNNIWKIDDGAFESFPNLIYLNLTGNLIPLEELNFFEECKIEVLVLDRAIMRGNIEGYTCCEESREKEDIKHYRQRSYAKDVAFKPGVSMKLKKLRSLYLRNNNIKDIELDHLTLLKEIMPSLAYLYLDNNRISSANFVEFLPSTLTHLYLTNNNISKFKSRFLRNLKLLMLDRNPIKHLCGSKIAICDGLTLNSAVNLQVLSLSRIELQDVQVDSFRDLENLLFLDLSHNEIYQILDHTFDNLPSLRILHLDHNDLDTVPDTCGLKNLEYLSITFNRIKAIDSSMFCGLPKLAYLNMSSNILDEINPEVFGETTTKIIKVADPQNNWELPEMDYSFASSVITHVFLKNNDIFKIEKGAFDDLLNLAYLDLSENIFYFEELGENLSIETLVLDAALYKPDDSYGYYNYNDYEKVMRYRERKSSDSYVLSLNRTNYLPNLKKLYLRRNNIMSVYTEDSLTLKDIMPSLTHLYLNENRLSSVSFMKILPTSLSYLYLNSNGISQFESGFLKNLIVLTLDGNPIKNLCGNFGYCQGMTLKSAVNLKILSISSMMLTKIEADSFADLGKLLYLDMSHNKIETFFNETFDNLSSLMILKLDFNQLKSVPNIGAIKNLENFSISHNNISLLEDWPFFGLSNLRKLNLSYNEITEIKSKFFDNLSSLESLDLSGNKLKILPEYWILPLFSLQSLYLQKNSFSNISDLGLTEAGNLMFLNIGNNPFKLVSLSGLRALSEDAIINMEGMGHQQLEMGSSSHGNTCQQYCSNRYG</sequence>
<gene>
    <name evidence="5" type="ORF">HICCMSTLAB_LOCUS12140</name>
</gene>
<accession>A0A8J2HQ71</accession>
<feature type="chain" id="PRO_5035182384" evidence="4">
    <location>
        <begin position="20"/>
        <end position="1238"/>
    </location>
</feature>
<dbReference type="Pfam" id="PF12799">
    <property type="entry name" value="LRR_4"/>
    <property type="match status" value="1"/>
</dbReference>